<protein>
    <recommendedName>
        <fullName evidence="3">Ig-like domain-containing protein</fullName>
    </recommendedName>
</protein>
<feature type="region of interest" description="Disordered" evidence="1">
    <location>
        <begin position="63"/>
        <end position="93"/>
    </location>
</feature>
<accession>A0A182JL14</accession>
<feature type="region of interest" description="Disordered" evidence="1">
    <location>
        <begin position="1"/>
        <end position="41"/>
    </location>
</feature>
<dbReference type="STRING" id="41427.A0A182JL14"/>
<organism evidence="2">
    <name type="scientific">Anopheles atroparvus</name>
    <name type="common">European mosquito</name>
    <dbReference type="NCBI Taxonomy" id="41427"/>
    <lineage>
        <taxon>Eukaryota</taxon>
        <taxon>Metazoa</taxon>
        <taxon>Ecdysozoa</taxon>
        <taxon>Arthropoda</taxon>
        <taxon>Hexapoda</taxon>
        <taxon>Insecta</taxon>
        <taxon>Pterygota</taxon>
        <taxon>Neoptera</taxon>
        <taxon>Endopterygota</taxon>
        <taxon>Diptera</taxon>
        <taxon>Nematocera</taxon>
        <taxon>Culicoidea</taxon>
        <taxon>Culicidae</taxon>
        <taxon>Anophelinae</taxon>
        <taxon>Anopheles</taxon>
    </lineage>
</organism>
<feature type="region of interest" description="Disordered" evidence="1">
    <location>
        <begin position="213"/>
        <end position="245"/>
    </location>
</feature>
<evidence type="ECO:0008006" key="3">
    <source>
        <dbReference type="Google" id="ProtNLM"/>
    </source>
</evidence>
<name>A0A182JL14_ANOAO</name>
<reference evidence="2" key="1">
    <citation type="submission" date="2022-08" db="UniProtKB">
        <authorList>
            <consortium name="EnsemblMetazoa"/>
        </authorList>
    </citation>
    <scope>IDENTIFICATION</scope>
    <source>
        <strain evidence="2">EBRO</strain>
    </source>
</reference>
<dbReference type="EnsemblMetazoa" id="AATE020055-RA">
    <property type="protein sequence ID" value="AATE020055-PA.1"/>
    <property type="gene ID" value="AATE020055"/>
</dbReference>
<feature type="region of interest" description="Disordered" evidence="1">
    <location>
        <begin position="145"/>
        <end position="170"/>
    </location>
</feature>
<dbReference type="AlphaFoldDB" id="A0A182JL14"/>
<dbReference type="VEuPathDB" id="VectorBase:AATE020055"/>
<evidence type="ECO:0000256" key="1">
    <source>
        <dbReference type="SAM" id="MobiDB-lite"/>
    </source>
</evidence>
<evidence type="ECO:0000313" key="2">
    <source>
        <dbReference type="EnsemblMetazoa" id="AATE020055-PA.1"/>
    </source>
</evidence>
<proteinExistence type="predicted"/>
<sequence length="274" mass="30358">MTVNRPASDVRQHPATVPIVCDGDDADDDNGGPSRISTGPPFPLPPIVPCHILRPKPGTFQHIGQHAQPANPKTYAPQDKRMKAPGSPPLPLPRLKTTDVEAIEDHQAILYCPLLASNRDKINMVLWFRDNAGIPLYRADRGPEGADRLRRRRRLGAKSRDANGTATSANGRDFSATVHYSTCQLTWVALQPIRTIKEPQLKTEQQLLQIESDRPVARQSTQNASQKRHPGFTCHGSNFRPRPVFPTKPLRKLAAPALVRTVIKTVTLNLSLNR</sequence>